<proteinExistence type="predicted"/>
<dbReference type="GO" id="GO:0006890">
    <property type="term" value="P:retrograde vesicle-mediated transport, Golgi to endoplasmic reticulum"/>
    <property type="evidence" value="ECO:0007669"/>
    <property type="project" value="InterPro"/>
</dbReference>
<dbReference type="Proteomes" id="UP000305067">
    <property type="component" value="Unassembled WGS sequence"/>
</dbReference>
<name>A0A5C3R0R1_9AGAR</name>
<organism evidence="2 3">
    <name type="scientific">Pterulicium gracile</name>
    <dbReference type="NCBI Taxonomy" id="1884261"/>
    <lineage>
        <taxon>Eukaryota</taxon>
        <taxon>Fungi</taxon>
        <taxon>Dikarya</taxon>
        <taxon>Basidiomycota</taxon>
        <taxon>Agaricomycotina</taxon>
        <taxon>Agaricomycetes</taxon>
        <taxon>Agaricomycetidae</taxon>
        <taxon>Agaricales</taxon>
        <taxon>Pleurotineae</taxon>
        <taxon>Pterulaceae</taxon>
        <taxon>Pterulicium</taxon>
    </lineage>
</organism>
<dbReference type="STRING" id="1884261.A0A5C3R0R1"/>
<dbReference type="PROSITE" id="PS51386">
    <property type="entry name" value="RINT1_TIP20"/>
    <property type="match status" value="1"/>
</dbReference>
<dbReference type="InterPro" id="IPR042044">
    <property type="entry name" value="EXOC6PINT-1/Sec15/Tip20_C_dom2"/>
</dbReference>
<sequence length="824" mass="92514">MTSTTERIQHLLQPPDSEFARASALAYLNASFPSIDSLSALSEVASTSKSNAHSLHHDLSESRSRVDILLAQTRSSAQSLSSQAAQFANQYHELQDDLGQLSEQLLSMNSGADRPPTLLEDIEASHRKLAELQTIKEYVQVIRHSLELREAAVAQMRDRNRASTIGQSSITQFAKLQDFVSQVTAACSATEDGPAHQALHLVSMLNDLLEKTWADIKHVLFETLIEASEKIKWPSAVNYASVSVEERAAFEKSFVDLVNLQLQGDKLRKPIDSATLQNPYPLEALLRPIALRFKYHFDSTRQTNKLDKPEWFFTHILNTAHDHRSFMQTIIQRLFQSTKYKPVDAWQEFVVLLLTLPSRKLERTIPLILSHPPLLAHTIYQSLSFDAALLEEGFKYETTTGASQRGITTWPGLSDVILGKKEWFQVWLEAEQRFMEEQYHDIVTASDAWTIAQDEKHDDENRPAQIELKPTNSARRIKALVEQVTDRYSPLPNFSQKTRFLVAVQLPILEQYHGRIASSLTAFEGFSSALIRAVPGTISVSLGGQADASVKVDTARLTSGPEGLSRLCKAYLSTKYVQHAMDSWGEEVFFLELWSKINESAKLRSQVDAVDALPTADSENADTIFEELISQYSLLAERAEGVIVQQVCGEVESRLRAHFGHTQSHSHESNQDDIRLAQTLLQPISLISSDLKVIRSLLPDVVAVNLFRKISSRLSDHILQRQILYRGHISLPEGRELMAESELWVETVSAAMGLPRARAEVPWRHFVQAARLVGADDVQALFQASGTSSDDEWGKVIVGVVGMDEMPRDEVMRVVHTRTDIRRS</sequence>
<evidence type="ECO:0000256" key="1">
    <source>
        <dbReference type="SAM" id="Coils"/>
    </source>
</evidence>
<dbReference type="AlphaFoldDB" id="A0A5C3R0R1"/>
<accession>A0A5C3R0R1</accession>
<dbReference type="PANTHER" id="PTHR13520:SF0">
    <property type="entry name" value="RAD50-INTERACTING PROTEIN 1"/>
    <property type="match status" value="1"/>
</dbReference>
<protein>
    <submittedName>
        <fullName evidence="2">RINT-1 family protein</fullName>
    </submittedName>
</protein>
<gene>
    <name evidence="2" type="ORF">BDV98DRAFT_540510</name>
</gene>
<dbReference type="Pfam" id="PF04437">
    <property type="entry name" value="RINT1_TIP1"/>
    <property type="match status" value="1"/>
</dbReference>
<evidence type="ECO:0000313" key="3">
    <source>
        <dbReference type="Proteomes" id="UP000305067"/>
    </source>
</evidence>
<dbReference type="PANTHER" id="PTHR13520">
    <property type="entry name" value="RAD50-INTERACTING PROTEIN 1 RINT-1"/>
    <property type="match status" value="1"/>
</dbReference>
<dbReference type="GO" id="GO:0060628">
    <property type="term" value="P:regulation of ER to Golgi vesicle-mediated transport"/>
    <property type="evidence" value="ECO:0007669"/>
    <property type="project" value="TreeGrafter"/>
</dbReference>
<dbReference type="Gene3D" id="1.20.58.670">
    <property type="entry name" value="Dsl1p vesicle tethering complex, Tip20p subunit, domain D"/>
    <property type="match status" value="1"/>
</dbReference>
<dbReference type="EMBL" id="ML178815">
    <property type="protein sequence ID" value="TFL06361.1"/>
    <property type="molecule type" value="Genomic_DNA"/>
</dbReference>
<dbReference type="GO" id="GO:0006888">
    <property type="term" value="P:endoplasmic reticulum to Golgi vesicle-mediated transport"/>
    <property type="evidence" value="ECO:0007669"/>
    <property type="project" value="InterPro"/>
</dbReference>
<dbReference type="InterPro" id="IPR042042">
    <property type="entry name" value="Tip20p_domB"/>
</dbReference>
<dbReference type="Gene3D" id="1.20.58.1420">
    <property type="entry name" value="Dsl1p vesicle tethering complex, Tip20p subunit, domain B"/>
    <property type="match status" value="1"/>
</dbReference>
<dbReference type="OrthoDB" id="407410at2759"/>
<keyword evidence="3" id="KW-1185">Reference proteome</keyword>
<reference evidence="2 3" key="1">
    <citation type="journal article" date="2019" name="Nat. Ecol. Evol.">
        <title>Megaphylogeny resolves global patterns of mushroom evolution.</title>
        <authorList>
            <person name="Varga T."/>
            <person name="Krizsan K."/>
            <person name="Foldi C."/>
            <person name="Dima B."/>
            <person name="Sanchez-Garcia M."/>
            <person name="Sanchez-Ramirez S."/>
            <person name="Szollosi G.J."/>
            <person name="Szarkandi J.G."/>
            <person name="Papp V."/>
            <person name="Albert L."/>
            <person name="Andreopoulos W."/>
            <person name="Angelini C."/>
            <person name="Antonin V."/>
            <person name="Barry K.W."/>
            <person name="Bougher N.L."/>
            <person name="Buchanan P."/>
            <person name="Buyck B."/>
            <person name="Bense V."/>
            <person name="Catcheside P."/>
            <person name="Chovatia M."/>
            <person name="Cooper J."/>
            <person name="Damon W."/>
            <person name="Desjardin D."/>
            <person name="Finy P."/>
            <person name="Geml J."/>
            <person name="Haridas S."/>
            <person name="Hughes K."/>
            <person name="Justo A."/>
            <person name="Karasinski D."/>
            <person name="Kautmanova I."/>
            <person name="Kiss B."/>
            <person name="Kocsube S."/>
            <person name="Kotiranta H."/>
            <person name="LaButti K.M."/>
            <person name="Lechner B.E."/>
            <person name="Liimatainen K."/>
            <person name="Lipzen A."/>
            <person name="Lukacs Z."/>
            <person name="Mihaltcheva S."/>
            <person name="Morgado L.N."/>
            <person name="Niskanen T."/>
            <person name="Noordeloos M.E."/>
            <person name="Ohm R.A."/>
            <person name="Ortiz-Santana B."/>
            <person name="Ovrebo C."/>
            <person name="Racz N."/>
            <person name="Riley R."/>
            <person name="Savchenko A."/>
            <person name="Shiryaev A."/>
            <person name="Soop K."/>
            <person name="Spirin V."/>
            <person name="Szebenyi C."/>
            <person name="Tomsovsky M."/>
            <person name="Tulloss R.E."/>
            <person name="Uehling J."/>
            <person name="Grigoriev I.V."/>
            <person name="Vagvolgyi C."/>
            <person name="Papp T."/>
            <person name="Martin F.M."/>
            <person name="Miettinen O."/>
            <person name="Hibbett D.S."/>
            <person name="Nagy L.G."/>
        </authorList>
    </citation>
    <scope>NUCLEOTIDE SEQUENCE [LARGE SCALE GENOMIC DNA]</scope>
    <source>
        <strain evidence="2 3">CBS 309.79</strain>
    </source>
</reference>
<dbReference type="GO" id="GO:0070939">
    <property type="term" value="C:Dsl1/NZR complex"/>
    <property type="evidence" value="ECO:0007669"/>
    <property type="project" value="InterPro"/>
</dbReference>
<evidence type="ECO:0000313" key="2">
    <source>
        <dbReference type="EMBL" id="TFL06361.1"/>
    </source>
</evidence>
<dbReference type="InterPro" id="IPR007528">
    <property type="entry name" value="RINT1_Tip20"/>
</dbReference>
<keyword evidence="1" id="KW-0175">Coiled coil</keyword>
<feature type="coiled-coil region" evidence="1">
    <location>
        <begin position="77"/>
        <end position="104"/>
    </location>
</feature>